<evidence type="ECO:0000313" key="4">
    <source>
        <dbReference type="EMBL" id="OCF54052.1"/>
    </source>
</evidence>
<dbReference type="SUPFAM" id="SSF53955">
    <property type="entry name" value="Lysozyme-like"/>
    <property type="match status" value="1"/>
</dbReference>
<feature type="region of interest" description="Disordered" evidence="1">
    <location>
        <begin position="72"/>
        <end position="91"/>
    </location>
</feature>
<dbReference type="OrthoDB" id="2537480at2759"/>
<evidence type="ECO:0000259" key="3">
    <source>
        <dbReference type="Pfam" id="PF01464"/>
    </source>
</evidence>
<dbReference type="Gene3D" id="1.10.530.10">
    <property type="match status" value="1"/>
</dbReference>
<sequence>MLPSTITLVASFLPLLALTSASAHSPHPPHLRHRRISNVVQNIQRGENTPRAILSPKDNAGHAQAKKAIKKTVKKRGGQQCRPRQAATTSFSAAASVATSSSAVSSVASATESNVDNNQAWSQPQSSAWSEAPASTSAWAPASTPDSNSGSGIIGSILSVVDGTCGPSNADSSSPNGAEGWLNCGVDGSGWTPPMVTADQLIAAELSADGVFAPCGPYIDKFNQYAAQYGVKGIMLASFAMQESTCNPSATGGNGEAGLMQLAQVNCGGAPGGNCYDVDFNIGRAAELFSNLIQAHGGNVLTAIGSYNGWQPGLTIGSATAAAGQGRCAAQNNLDYIHQFCNGWMQGKSGYDLGSYCE</sequence>
<dbReference type="InterPro" id="IPR008258">
    <property type="entry name" value="Transglycosylase_SLT_dom_1"/>
</dbReference>
<evidence type="ECO:0000313" key="5">
    <source>
        <dbReference type="Proteomes" id="UP000092583"/>
    </source>
</evidence>
<dbReference type="EMBL" id="KV700095">
    <property type="protein sequence ID" value="OCF54052.1"/>
    <property type="molecule type" value="Genomic_DNA"/>
</dbReference>
<feature type="region of interest" description="Disordered" evidence="1">
    <location>
        <begin position="112"/>
        <end position="150"/>
    </location>
</feature>
<organism evidence="4 5">
    <name type="scientific">Kwoniella mangroviensis CBS 10435</name>
    <dbReference type="NCBI Taxonomy" id="1331196"/>
    <lineage>
        <taxon>Eukaryota</taxon>
        <taxon>Fungi</taxon>
        <taxon>Dikarya</taxon>
        <taxon>Basidiomycota</taxon>
        <taxon>Agaricomycotina</taxon>
        <taxon>Tremellomycetes</taxon>
        <taxon>Tremellales</taxon>
        <taxon>Cryptococcaceae</taxon>
        <taxon>Kwoniella</taxon>
    </lineage>
</organism>
<feature type="region of interest" description="Disordered" evidence="1">
    <location>
        <begin position="47"/>
        <end position="66"/>
    </location>
</feature>
<dbReference type="AlphaFoldDB" id="A0A1B9IER1"/>
<gene>
    <name evidence="4" type="ORF">L486_08455</name>
</gene>
<dbReference type="Proteomes" id="UP000092583">
    <property type="component" value="Unassembled WGS sequence"/>
</dbReference>
<evidence type="ECO:0000256" key="1">
    <source>
        <dbReference type="SAM" id="MobiDB-lite"/>
    </source>
</evidence>
<name>A0A1B9IER1_9TREE</name>
<reference evidence="4 5" key="1">
    <citation type="submission" date="2013-07" db="EMBL/GenBank/DDBJ databases">
        <title>The Genome Sequence of Kwoniella mangroviensis CBS10435.</title>
        <authorList>
            <consortium name="The Broad Institute Genome Sequencing Platform"/>
            <person name="Cuomo C."/>
            <person name="Litvintseva A."/>
            <person name="Chen Y."/>
            <person name="Heitman J."/>
            <person name="Sun S."/>
            <person name="Springer D."/>
            <person name="Dromer F."/>
            <person name="Young S.K."/>
            <person name="Zeng Q."/>
            <person name="Gargeya S."/>
            <person name="Fitzgerald M."/>
            <person name="Abouelleil A."/>
            <person name="Alvarado L."/>
            <person name="Berlin A.M."/>
            <person name="Chapman S.B."/>
            <person name="Dewar J."/>
            <person name="Goldberg J."/>
            <person name="Griggs A."/>
            <person name="Gujja S."/>
            <person name="Hansen M."/>
            <person name="Howarth C."/>
            <person name="Imamovic A."/>
            <person name="Larimer J."/>
            <person name="McCowan C."/>
            <person name="Murphy C."/>
            <person name="Pearson M."/>
            <person name="Priest M."/>
            <person name="Roberts A."/>
            <person name="Saif S."/>
            <person name="Shea T."/>
            <person name="Sykes S."/>
            <person name="Wortman J."/>
            <person name="Nusbaum C."/>
            <person name="Birren B."/>
        </authorList>
    </citation>
    <scope>NUCLEOTIDE SEQUENCE [LARGE SCALE GENOMIC DNA]</scope>
    <source>
        <strain evidence="4 5">CBS 10435</strain>
    </source>
</reference>
<dbReference type="Pfam" id="PF01464">
    <property type="entry name" value="SLT"/>
    <property type="match status" value="1"/>
</dbReference>
<proteinExistence type="predicted"/>
<feature type="compositionally biased region" description="Low complexity" evidence="1">
    <location>
        <begin position="119"/>
        <end position="150"/>
    </location>
</feature>
<keyword evidence="5" id="KW-1185">Reference proteome</keyword>
<protein>
    <recommendedName>
        <fullName evidence="3">Transglycosylase SLT domain-containing protein</fullName>
    </recommendedName>
</protein>
<reference evidence="5" key="2">
    <citation type="submission" date="2013-12" db="EMBL/GenBank/DDBJ databases">
        <title>Evolution of pathogenesis and genome organization in the Tremellales.</title>
        <authorList>
            <person name="Cuomo C."/>
            <person name="Litvintseva A."/>
            <person name="Heitman J."/>
            <person name="Chen Y."/>
            <person name="Sun S."/>
            <person name="Springer D."/>
            <person name="Dromer F."/>
            <person name="Young S."/>
            <person name="Zeng Q."/>
            <person name="Chapman S."/>
            <person name="Gujja S."/>
            <person name="Saif S."/>
            <person name="Birren B."/>
        </authorList>
    </citation>
    <scope>NUCLEOTIDE SEQUENCE [LARGE SCALE GENOMIC DNA]</scope>
    <source>
        <strain evidence="5">CBS 10435</strain>
    </source>
</reference>
<feature type="signal peptide" evidence="2">
    <location>
        <begin position="1"/>
        <end position="23"/>
    </location>
</feature>
<evidence type="ECO:0000256" key="2">
    <source>
        <dbReference type="SAM" id="SignalP"/>
    </source>
</evidence>
<keyword evidence="2" id="KW-0732">Signal</keyword>
<feature type="chain" id="PRO_5008628556" description="Transglycosylase SLT domain-containing protein" evidence="2">
    <location>
        <begin position="24"/>
        <end position="358"/>
    </location>
</feature>
<feature type="domain" description="Transglycosylase SLT" evidence="3">
    <location>
        <begin position="222"/>
        <end position="309"/>
    </location>
</feature>
<accession>A0A1B9IER1</accession>
<dbReference type="InterPro" id="IPR023346">
    <property type="entry name" value="Lysozyme-like_dom_sf"/>
</dbReference>